<dbReference type="EMBL" id="HBFR01008533">
    <property type="protein sequence ID" value="CAD8878993.1"/>
    <property type="molecule type" value="Transcribed_RNA"/>
</dbReference>
<feature type="compositionally biased region" description="Polar residues" evidence="1">
    <location>
        <begin position="790"/>
        <end position="800"/>
    </location>
</feature>
<organism evidence="3">
    <name type="scientific">Corethron hystrix</name>
    <dbReference type="NCBI Taxonomy" id="216773"/>
    <lineage>
        <taxon>Eukaryota</taxon>
        <taxon>Sar</taxon>
        <taxon>Stramenopiles</taxon>
        <taxon>Ochrophyta</taxon>
        <taxon>Bacillariophyta</taxon>
        <taxon>Coscinodiscophyceae</taxon>
        <taxon>Corethrophycidae</taxon>
        <taxon>Corethrales</taxon>
        <taxon>Corethraceae</taxon>
        <taxon>Corethron</taxon>
    </lineage>
</organism>
<protein>
    <recommendedName>
        <fullName evidence="4">LNR domain-containing protein</fullName>
    </recommendedName>
</protein>
<dbReference type="AlphaFoldDB" id="A0A7S1B904"/>
<accession>A0A7S1B904</accession>
<sequence>MSAVPRTTADVSMRSTDNIPSYDARIILKSIHDLQSTPQSKRHFYQHSINPNHIFSSPNGRNLVGNRGCEATIIDCMGQPNCYSCVSELLERQVHFTGVTRETPCNSVLGYVKHVDLCPGLIEADTPSFDAFCDVFGACTDFNDNESENAMTSTDDMVEEDDRWNDEVPDGLDCDALTECEWTGIRKSYLGDGNCDHKIKGCYNSKICGYDGGDCCEDTCKSSKPNGEASGSKNQYNLCGHGMPYICVDPKSKYCDRELSEECPERETEKPEKVEEEIICENGLKSYQVTERGTWDGWGNTTIYISMISDTDGNEVEQGTIPSFTGKLKTGIEGVETACLADGCFEVRTSAAQWGNDVSWEVRSTNGAVLAYGGADLTCTFPIGGNMCENVCNGSLDLDSGRKKESEGDDSTFSQEEFDECMSTKCSVQLGVCASDVRHCSPCLNSNKMSYCYTNKNYDNVLTCGMCSCMTGNEEECKRRSESSKKIDPNSLPACTSTDTIDGSKALIEWSQCSGIDSVSALLNDWDENDFGGMDSFEDCAHNYNNEKDHGNKTALQCMQILQDTMNDYTEMDVTEAIIGRLYYDAADICDCSYSSYEKAPDCKNFSRLRTLLHETLDACNALDQIDCPAWEEYAAPCRKNMNEKFGTIDFTDKSQCKCVKSKVYFFLHASADSFFLHCMLCNQGSYIEGGCGGNIGPFPVFRRFDCGKEISKSAWDFHQDYGNKCAKKGNEGNTSGKNNKEPTDQTKKSRDDNAKGGGDYNIDDYTPAKPYVPPEERGKEGTSNSNNSGYSTDDINNQPYIPPEKRGEGSSKSGIQIAWKSFWGFVWRGLKLCFWIILVTGLFFGIKKMRQDEECGDSFFSYSHRARESTLLASICGCFETIKTKVTRRGPLGNQASTMYQNIPRNFMNTGDTGHPEAEMFMTTSMSGTNPSFQPPAVPGTF</sequence>
<evidence type="ECO:0000313" key="3">
    <source>
        <dbReference type="EMBL" id="CAD8878993.1"/>
    </source>
</evidence>
<evidence type="ECO:0000256" key="1">
    <source>
        <dbReference type="SAM" id="MobiDB-lite"/>
    </source>
</evidence>
<feature type="compositionally biased region" description="Basic and acidic residues" evidence="1">
    <location>
        <begin position="739"/>
        <end position="755"/>
    </location>
</feature>
<feature type="transmembrane region" description="Helical" evidence="2">
    <location>
        <begin position="823"/>
        <end position="845"/>
    </location>
</feature>
<evidence type="ECO:0000256" key="2">
    <source>
        <dbReference type="SAM" id="Phobius"/>
    </source>
</evidence>
<reference evidence="3" key="1">
    <citation type="submission" date="2021-01" db="EMBL/GenBank/DDBJ databases">
        <authorList>
            <person name="Corre E."/>
            <person name="Pelletier E."/>
            <person name="Niang G."/>
            <person name="Scheremetjew M."/>
            <person name="Finn R."/>
            <person name="Kale V."/>
            <person name="Holt S."/>
            <person name="Cochrane G."/>
            <person name="Meng A."/>
            <person name="Brown T."/>
            <person name="Cohen L."/>
        </authorList>
    </citation>
    <scope>NUCLEOTIDE SEQUENCE</scope>
    <source>
        <strain evidence="3">308</strain>
    </source>
</reference>
<keyword evidence="2" id="KW-0472">Membrane</keyword>
<name>A0A7S1B904_9STRA</name>
<evidence type="ECO:0008006" key="4">
    <source>
        <dbReference type="Google" id="ProtNLM"/>
    </source>
</evidence>
<proteinExistence type="predicted"/>
<gene>
    <name evidence="3" type="ORF">CHYS00102_LOCUS6177</name>
</gene>
<keyword evidence="2" id="KW-0812">Transmembrane</keyword>
<feature type="region of interest" description="Disordered" evidence="1">
    <location>
        <begin position="729"/>
        <end position="812"/>
    </location>
</feature>
<keyword evidence="2" id="KW-1133">Transmembrane helix</keyword>